<gene>
    <name evidence="1" type="ORF">M441DRAFT_49803</name>
</gene>
<reference evidence="1 2" key="1">
    <citation type="submission" date="2016-07" db="EMBL/GenBank/DDBJ databases">
        <title>Multiple horizontal gene transfer events from other fungi enriched the ability of initially mycotrophic Trichoderma (Ascomycota) to feed on dead plant biomass.</title>
        <authorList>
            <consortium name="DOE Joint Genome Institute"/>
            <person name="Aerts A."/>
            <person name="Atanasova L."/>
            <person name="Chenthamara K."/>
            <person name="Zhang J."/>
            <person name="Grujic M."/>
            <person name="Henrissat B."/>
            <person name="Kuo A."/>
            <person name="Salamov A."/>
            <person name="Lipzen A."/>
            <person name="Labutti K."/>
            <person name="Barry K."/>
            <person name="Miao Y."/>
            <person name="Rahimi M.J."/>
            <person name="Shen Q."/>
            <person name="Grigoriev I.V."/>
            <person name="Kubicek C.P."/>
            <person name="Druzhinina I.S."/>
        </authorList>
    </citation>
    <scope>NUCLEOTIDE SEQUENCE [LARGE SCALE GENOMIC DNA]</scope>
    <source>
        <strain evidence="1 2">CBS 433.97</strain>
    </source>
</reference>
<name>A0A2T3Z0K1_TRIA4</name>
<evidence type="ECO:0000313" key="2">
    <source>
        <dbReference type="Proteomes" id="UP000240493"/>
    </source>
</evidence>
<organism evidence="1 2">
    <name type="scientific">Trichoderma asperellum (strain ATCC 204424 / CBS 433.97 / NBRC 101777)</name>
    <dbReference type="NCBI Taxonomy" id="1042311"/>
    <lineage>
        <taxon>Eukaryota</taxon>
        <taxon>Fungi</taxon>
        <taxon>Dikarya</taxon>
        <taxon>Ascomycota</taxon>
        <taxon>Pezizomycotina</taxon>
        <taxon>Sordariomycetes</taxon>
        <taxon>Hypocreomycetidae</taxon>
        <taxon>Hypocreales</taxon>
        <taxon>Hypocreaceae</taxon>
        <taxon>Trichoderma</taxon>
    </lineage>
</organism>
<dbReference type="AlphaFoldDB" id="A0A2T3Z0K1"/>
<proteinExistence type="predicted"/>
<protein>
    <submittedName>
        <fullName evidence="1">Uncharacterized protein</fullName>
    </submittedName>
</protein>
<accession>A0A2T3Z0K1</accession>
<dbReference type="Proteomes" id="UP000240493">
    <property type="component" value="Unassembled WGS sequence"/>
</dbReference>
<dbReference type="EMBL" id="KZ679266">
    <property type="protein sequence ID" value="PTB38352.1"/>
    <property type="molecule type" value="Genomic_DNA"/>
</dbReference>
<keyword evidence="2" id="KW-1185">Reference proteome</keyword>
<sequence length="128" mass="14902">MPKLYESSYWQLFESVQPLFASNIPWEVQDDSQGVVSAKIAIQNTVDLIKACMMETPIHFQIECVYTLDEIAFYIRDFLRPLLFILQELVHDIVMEIKEIDEVGRAILMFACLMGIHFMPLKTSNRVQ</sequence>
<dbReference type="OrthoDB" id="206201at2759"/>
<evidence type="ECO:0000313" key="1">
    <source>
        <dbReference type="EMBL" id="PTB38352.1"/>
    </source>
</evidence>